<dbReference type="GO" id="GO:0046872">
    <property type="term" value="F:metal ion binding"/>
    <property type="evidence" value="ECO:0007669"/>
    <property type="project" value="UniProtKB-KW"/>
</dbReference>
<dbReference type="PANTHER" id="PTHR11668:SF300">
    <property type="entry name" value="SERINE_THREONINE-PROTEIN PHOSPHATASE"/>
    <property type="match status" value="1"/>
</dbReference>
<protein>
    <recommendedName>
        <fullName evidence="8">Serine/threonine-protein phosphatase</fullName>
        <ecNumber evidence="8">3.1.3.16</ecNumber>
    </recommendedName>
</protein>
<dbReference type="EC" id="3.1.3.16" evidence="8"/>
<dbReference type="PANTHER" id="PTHR11668">
    <property type="entry name" value="SERINE/THREONINE PROTEIN PHOSPHATASE"/>
    <property type="match status" value="1"/>
</dbReference>
<comment type="catalytic activity">
    <reaction evidence="6">
        <text>O-phospho-L-seryl-[protein] + H2O = L-seryl-[protein] + phosphate</text>
        <dbReference type="Rhea" id="RHEA:20629"/>
        <dbReference type="Rhea" id="RHEA-COMP:9863"/>
        <dbReference type="Rhea" id="RHEA-COMP:11604"/>
        <dbReference type="ChEBI" id="CHEBI:15377"/>
        <dbReference type="ChEBI" id="CHEBI:29999"/>
        <dbReference type="ChEBI" id="CHEBI:43474"/>
        <dbReference type="ChEBI" id="CHEBI:83421"/>
        <dbReference type="EC" id="3.1.3.16"/>
    </reaction>
</comment>
<evidence type="ECO:0000256" key="6">
    <source>
        <dbReference type="ARBA" id="ARBA00047761"/>
    </source>
</evidence>
<reference evidence="11" key="1">
    <citation type="submission" date="2016-10" db="EMBL/GenBank/DDBJ databases">
        <authorList>
            <person name="Benchimol M."/>
            <person name="Almeida L.G."/>
            <person name="Vasconcelos A.T."/>
            <person name="Perreira-Neves A."/>
            <person name="Rosa I.A."/>
            <person name="Tasca T."/>
            <person name="Bogo M.R."/>
            <person name="de Souza W."/>
        </authorList>
    </citation>
    <scope>NUCLEOTIDE SEQUENCE [LARGE SCALE GENOMIC DNA]</scope>
    <source>
        <strain evidence="11">K</strain>
    </source>
</reference>
<evidence type="ECO:0000256" key="3">
    <source>
        <dbReference type="ARBA" id="ARBA00022801"/>
    </source>
</evidence>
<evidence type="ECO:0000256" key="2">
    <source>
        <dbReference type="ARBA" id="ARBA00022723"/>
    </source>
</evidence>
<evidence type="ECO:0000256" key="7">
    <source>
        <dbReference type="ARBA" id="ARBA00048336"/>
    </source>
</evidence>
<dbReference type="GO" id="GO:0004722">
    <property type="term" value="F:protein serine/threonine phosphatase activity"/>
    <property type="evidence" value="ECO:0007669"/>
    <property type="project" value="UniProtKB-EC"/>
</dbReference>
<comment type="similarity">
    <text evidence="8">Belongs to the PPP phosphatase family.</text>
</comment>
<dbReference type="InterPro" id="IPR006186">
    <property type="entry name" value="Ser/Thr-sp_prot-phosphatase"/>
</dbReference>
<dbReference type="GeneID" id="94846556"/>
<evidence type="ECO:0000259" key="10">
    <source>
        <dbReference type="PROSITE" id="PS00125"/>
    </source>
</evidence>
<dbReference type="SMART" id="SM00156">
    <property type="entry name" value="PP2Ac"/>
    <property type="match status" value="1"/>
</dbReference>
<comment type="cofactor">
    <cofactor evidence="1">
        <name>Mn(2+)</name>
        <dbReference type="ChEBI" id="CHEBI:29035"/>
    </cofactor>
</comment>
<dbReference type="PRINTS" id="PR00114">
    <property type="entry name" value="STPHPHTASE"/>
</dbReference>
<feature type="region of interest" description="Disordered" evidence="9">
    <location>
        <begin position="152"/>
        <end position="177"/>
    </location>
</feature>
<name>A0A1J4JBY4_9EUKA</name>
<comment type="caution">
    <text evidence="11">The sequence shown here is derived from an EMBL/GenBank/DDBJ whole genome shotgun (WGS) entry which is preliminary data.</text>
</comment>
<dbReference type="VEuPathDB" id="TrichDB:TRFO_38114"/>
<dbReference type="InterPro" id="IPR029052">
    <property type="entry name" value="Metallo-depent_PP-like"/>
</dbReference>
<accession>A0A1J4JBY4</accession>
<keyword evidence="5" id="KW-0464">Manganese</keyword>
<sequence length="443" mass="50412">MQKRVIEIYSSIFKNNETNPNNESYLYKVPVFSTCEVLNMCEDVKKIFSDESSLLELHGDFVVVGDLHGHFFDLVRIFQKFGLPPNRKYLFLGDLVDRGDFSLAILMTIFALKCQFTDHIFVIRGNHEFRDVCLNSGFFREINRIYSNETRHNTKSSDANDDNISGGIQKDADDNKTNQKVQQEIKDIFDEVCDVFSVLPLVAIVNEEYLCVHGGIGPKFQTINQCSLIPRPINTLYGGIADEILWSDPSEEINTYRPSKRGAGFEYGKESIKSFLEKNKMKLLIRAHQPVQEGFKYSLNNKVITIFSASNYCGMSNNESSVLLLNEGKEEEPFKFEPLPFIQHKDVKYILTEERDIEVSNTTLRKKKCRACKSIKRKRKCQAETLRSSQPFPKVLKIPSYGPKLGPASSLSPIGSVGQDVSRFSSKAKPKKFGSPTKKIQFS</sequence>
<evidence type="ECO:0000313" key="12">
    <source>
        <dbReference type="Proteomes" id="UP000179807"/>
    </source>
</evidence>
<comment type="catalytic activity">
    <reaction evidence="7 8">
        <text>O-phospho-L-threonyl-[protein] + H2O = L-threonyl-[protein] + phosphate</text>
        <dbReference type="Rhea" id="RHEA:47004"/>
        <dbReference type="Rhea" id="RHEA-COMP:11060"/>
        <dbReference type="Rhea" id="RHEA-COMP:11605"/>
        <dbReference type="ChEBI" id="CHEBI:15377"/>
        <dbReference type="ChEBI" id="CHEBI:30013"/>
        <dbReference type="ChEBI" id="CHEBI:43474"/>
        <dbReference type="ChEBI" id="CHEBI:61977"/>
        <dbReference type="EC" id="3.1.3.16"/>
    </reaction>
</comment>
<dbReference type="InterPro" id="IPR004843">
    <property type="entry name" value="Calcineurin-like_PHP"/>
</dbReference>
<organism evidence="11 12">
    <name type="scientific">Tritrichomonas foetus</name>
    <dbReference type="NCBI Taxonomy" id="1144522"/>
    <lineage>
        <taxon>Eukaryota</taxon>
        <taxon>Metamonada</taxon>
        <taxon>Parabasalia</taxon>
        <taxon>Tritrichomonadida</taxon>
        <taxon>Tritrichomonadidae</taxon>
        <taxon>Tritrichomonas</taxon>
    </lineage>
</organism>
<dbReference type="CDD" id="cd00144">
    <property type="entry name" value="MPP_PPP_family"/>
    <property type="match status" value="1"/>
</dbReference>
<dbReference type="AlphaFoldDB" id="A0A1J4JBY4"/>
<dbReference type="PROSITE" id="PS00125">
    <property type="entry name" value="SER_THR_PHOSPHATASE"/>
    <property type="match status" value="1"/>
</dbReference>
<dbReference type="SUPFAM" id="SSF56300">
    <property type="entry name" value="Metallo-dependent phosphatases"/>
    <property type="match status" value="1"/>
</dbReference>
<dbReference type="RefSeq" id="XP_068348896.1">
    <property type="nucleotide sequence ID" value="XM_068511852.1"/>
</dbReference>
<dbReference type="GO" id="GO:0005737">
    <property type="term" value="C:cytoplasm"/>
    <property type="evidence" value="ECO:0007669"/>
    <property type="project" value="TreeGrafter"/>
</dbReference>
<dbReference type="EMBL" id="MLAK01001224">
    <property type="protein sequence ID" value="OHS95759.1"/>
    <property type="molecule type" value="Genomic_DNA"/>
</dbReference>
<dbReference type="GO" id="GO:0005634">
    <property type="term" value="C:nucleus"/>
    <property type="evidence" value="ECO:0007669"/>
    <property type="project" value="TreeGrafter"/>
</dbReference>
<evidence type="ECO:0000256" key="9">
    <source>
        <dbReference type="SAM" id="MobiDB-lite"/>
    </source>
</evidence>
<dbReference type="Pfam" id="PF00149">
    <property type="entry name" value="Metallophos"/>
    <property type="match status" value="1"/>
</dbReference>
<keyword evidence="12" id="KW-1185">Reference proteome</keyword>
<keyword evidence="3 8" id="KW-0378">Hydrolase</keyword>
<evidence type="ECO:0000256" key="5">
    <source>
        <dbReference type="ARBA" id="ARBA00023211"/>
    </source>
</evidence>
<dbReference type="Proteomes" id="UP000179807">
    <property type="component" value="Unassembled WGS sequence"/>
</dbReference>
<feature type="domain" description="Serine/threonine specific protein phosphatases" evidence="10">
    <location>
        <begin position="123"/>
        <end position="128"/>
    </location>
</feature>
<keyword evidence="2" id="KW-0479">Metal-binding</keyword>
<evidence type="ECO:0000256" key="8">
    <source>
        <dbReference type="RuleBase" id="RU004273"/>
    </source>
</evidence>
<proteinExistence type="inferred from homology"/>
<evidence type="ECO:0000256" key="1">
    <source>
        <dbReference type="ARBA" id="ARBA00001936"/>
    </source>
</evidence>
<feature type="region of interest" description="Disordered" evidence="9">
    <location>
        <begin position="406"/>
        <end position="443"/>
    </location>
</feature>
<keyword evidence="4" id="KW-0904">Protein phosphatase</keyword>
<gene>
    <name evidence="11" type="ORF">TRFO_38114</name>
</gene>
<evidence type="ECO:0000313" key="11">
    <source>
        <dbReference type="EMBL" id="OHS95759.1"/>
    </source>
</evidence>
<evidence type="ECO:0000256" key="4">
    <source>
        <dbReference type="ARBA" id="ARBA00022912"/>
    </source>
</evidence>
<dbReference type="InterPro" id="IPR050341">
    <property type="entry name" value="PP1_catalytic_subunit"/>
</dbReference>
<dbReference type="Gene3D" id="3.60.21.10">
    <property type="match status" value="1"/>
</dbReference>